<feature type="transmembrane region" description="Helical" evidence="9">
    <location>
        <begin position="321"/>
        <end position="338"/>
    </location>
</feature>
<name>A0A803NYP6_CANSA</name>
<evidence type="ECO:0000256" key="3">
    <source>
        <dbReference type="ARBA" id="ARBA00022723"/>
    </source>
</evidence>
<dbReference type="SUPFAM" id="SSF81653">
    <property type="entry name" value="Calcium ATPase, transduction domain A"/>
    <property type="match status" value="1"/>
</dbReference>
<feature type="transmembrane region" description="Helical" evidence="9">
    <location>
        <begin position="954"/>
        <end position="973"/>
    </location>
</feature>
<feature type="transmembrane region" description="Helical" evidence="9">
    <location>
        <begin position="923"/>
        <end position="942"/>
    </location>
</feature>
<dbReference type="InterPro" id="IPR059000">
    <property type="entry name" value="ATPase_P-type_domA"/>
</dbReference>
<evidence type="ECO:0000256" key="1">
    <source>
        <dbReference type="ARBA" id="ARBA00004370"/>
    </source>
</evidence>
<protein>
    <recommendedName>
        <fullName evidence="14">Calcium-transporting ATPase</fullName>
    </recommendedName>
</protein>
<keyword evidence="5" id="KW-0460">Magnesium</keyword>
<dbReference type="AlphaFoldDB" id="A0A803NYP6"/>
<dbReference type="InterPro" id="IPR023299">
    <property type="entry name" value="ATPase_P-typ_cyto_dom_N"/>
</dbReference>
<dbReference type="Gene3D" id="1.20.1110.10">
    <property type="entry name" value="Calcium-transporting ATPase, transmembrane domain"/>
    <property type="match status" value="2"/>
</dbReference>
<evidence type="ECO:0000256" key="6">
    <source>
        <dbReference type="ARBA" id="ARBA00022989"/>
    </source>
</evidence>
<keyword evidence="6 9" id="KW-1133">Transmembrane helix</keyword>
<evidence type="ECO:0000256" key="8">
    <source>
        <dbReference type="SAM" id="MobiDB-lite"/>
    </source>
</evidence>
<feature type="domain" description="Cation-transporting P-type ATPase C-terminal" evidence="11">
    <location>
        <begin position="811"/>
        <end position="977"/>
    </location>
</feature>
<feature type="region of interest" description="Disordered" evidence="8">
    <location>
        <begin position="1"/>
        <end position="41"/>
    </location>
</feature>
<evidence type="ECO:0000313" key="13">
    <source>
        <dbReference type="Proteomes" id="UP000596661"/>
    </source>
</evidence>
<reference evidence="12" key="1">
    <citation type="submission" date="2018-11" db="EMBL/GenBank/DDBJ databases">
        <authorList>
            <person name="Grassa J C."/>
        </authorList>
    </citation>
    <scope>NUCLEOTIDE SEQUENCE [LARGE SCALE GENOMIC DNA]</scope>
</reference>
<feature type="domain" description="P-type ATPase A" evidence="10">
    <location>
        <begin position="201"/>
        <end position="290"/>
    </location>
</feature>
<dbReference type="Proteomes" id="UP000596661">
    <property type="component" value="Chromosome 2"/>
</dbReference>
<evidence type="ECO:0000313" key="12">
    <source>
        <dbReference type="EnsemblPlants" id="cds.evm.model.02.2775"/>
    </source>
</evidence>
<dbReference type="Pfam" id="PF13246">
    <property type="entry name" value="Cation_ATPase"/>
    <property type="match status" value="1"/>
</dbReference>
<evidence type="ECO:0008006" key="14">
    <source>
        <dbReference type="Google" id="ProtNLM"/>
    </source>
</evidence>
<feature type="transmembrane region" description="Helical" evidence="9">
    <location>
        <begin position="131"/>
        <end position="148"/>
    </location>
</feature>
<keyword evidence="4" id="KW-0106">Calcium</keyword>
<dbReference type="EMBL" id="UZAU01000235">
    <property type="status" value="NOT_ANNOTATED_CDS"/>
    <property type="molecule type" value="Genomic_DNA"/>
</dbReference>
<keyword evidence="2 9" id="KW-0812">Transmembrane</keyword>
<evidence type="ECO:0000256" key="2">
    <source>
        <dbReference type="ARBA" id="ARBA00022692"/>
    </source>
</evidence>
<dbReference type="Gene3D" id="3.40.50.1000">
    <property type="entry name" value="HAD superfamily/HAD-like"/>
    <property type="match status" value="1"/>
</dbReference>
<gene>
    <name evidence="12" type="primary">LOC133034735</name>
</gene>
<dbReference type="OMA" id="LHWKGPA"/>
<evidence type="ECO:0000256" key="4">
    <source>
        <dbReference type="ARBA" id="ARBA00022837"/>
    </source>
</evidence>
<keyword evidence="7 9" id="KW-0472">Membrane</keyword>
<dbReference type="InterPro" id="IPR023214">
    <property type="entry name" value="HAD_sf"/>
</dbReference>
<evidence type="ECO:0000259" key="11">
    <source>
        <dbReference type="Pfam" id="PF00689"/>
    </source>
</evidence>
<keyword evidence="3" id="KW-0479">Metal-binding</keyword>
<dbReference type="PRINTS" id="PR00119">
    <property type="entry name" value="CATATPASE"/>
</dbReference>
<keyword evidence="13" id="KW-1185">Reference proteome</keyword>
<dbReference type="EnsemblPlants" id="evm.model.02.2775">
    <property type="protein sequence ID" value="cds.evm.model.02.2775"/>
    <property type="gene ID" value="evm.TU.02.2775"/>
</dbReference>
<dbReference type="InterPro" id="IPR036412">
    <property type="entry name" value="HAD-like_sf"/>
</dbReference>
<evidence type="ECO:0000256" key="7">
    <source>
        <dbReference type="ARBA" id="ARBA00023136"/>
    </source>
</evidence>
<dbReference type="Pfam" id="PF00689">
    <property type="entry name" value="Cation_ATPase_C"/>
    <property type="match status" value="1"/>
</dbReference>
<feature type="transmembrane region" description="Helical" evidence="9">
    <location>
        <begin position="381"/>
        <end position="407"/>
    </location>
</feature>
<dbReference type="InterPro" id="IPR008250">
    <property type="entry name" value="ATPase_P-typ_transduc_dom_A_sf"/>
</dbReference>
<dbReference type="GO" id="GO:0000166">
    <property type="term" value="F:nucleotide binding"/>
    <property type="evidence" value="ECO:0007669"/>
    <property type="project" value="InterPro"/>
</dbReference>
<accession>A0A803NYP6</accession>
<feature type="compositionally biased region" description="Basic and acidic residues" evidence="8">
    <location>
        <begin position="26"/>
        <end position="39"/>
    </location>
</feature>
<dbReference type="PANTHER" id="PTHR24093">
    <property type="entry name" value="CATION TRANSPORTING ATPASE"/>
    <property type="match status" value="1"/>
</dbReference>
<dbReference type="PANTHER" id="PTHR24093:SF470">
    <property type="entry name" value="CALCIUM-TRANSPORTING ATPASE 12, PLASMA MEMBRANE-TYPE-LIKE"/>
    <property type="match status" value="1"/>
</dbReference>
<dbReference type="Gene3D" id="3.40.1110.10">
    <property type="entry name" value="Calcium-transporting ATPase, cytoplasmic domain N"/>
    <property type="match status" value="1"/>
</dbReference>
<organism evidence="12 13">
    <name type="scientific">Cannabis sativa</name>
    <name type="common">Hemp</name>
    <name type="synonym">Marijuana</name>
    <dbReference type="NCBI Taxonomy" id="3483"/>
    <lineage>
        <taxon>Eukaryota</taxon>
        <taxon>Viridiplantae</taxon>
        <taxon>Streptophyta</taxon>
        <taxon>Embryophyta</taxon>
        <taxon>Tracheophyta</taxon>
        <taxon>Spermatophyta</taxon>
        <taxon>Magnoliopsida</taxon>
        <taxon>eudicotyledons</taxon>
        <taxon>Gunneridae</taxon>
        <taxon>Pentapetalae</taxon>
        <taxon>rosids</taxon>
        <taxon>fabids</taxon>
        <taxon>Rosales</taxon>
        <taxon>Cannabaceae</taxon>
        <taxon>Cannabis</taxon>
    </lineage>
</organism>
<dbReference type="GO" id="GO:0005886">
    <property type="term" value="C:plasma membrane"/>
    <property type="evidence" value="ECO:0007669"/>
    <property type="project" value="TreeGrafter"/>
</dbReference>
<dbReference type="GO" id="GO:0046872">
    <property type="term" value="F:metal ion binding"/>
    <property type="evidence" value="ECO:0007669"/>
    <property type="project" value="UniProtKB-KW"/>
</dbReference>
<sequence length="982" mass="109210">MDLESQEEQPLGYQHPTTGTKTPPPSHDDMGDSAPKESAEDAVISAENIDEDDSHLQFKNINNIIKEKDVGSLLEFGGAPGFAEALGTDIEKGIPEDDQHCCFRQLASKTFNSTPSKPFILLRLFRSSNNYIMLLLLLSAILSIGFGIKEEGLRTGWCEGVILLNALIILLVFPIIRDLLNDLFKGKRRQLQDDQEKEILMVDVVRGGTRKKIFMSDMLLGDLVCLERGHQIPADGLLVSGDYLELDGGSNVVVNASNPFLFYGAEVINGQGRMIVTALGENTVWAEMMSVSSCHHHDLVIKKQSGPFQDQLDKINTWKQIVGLLISIFIIVVLFLRFELTKQEAKSGITDIRGKPITVDEFKDLVERIVTKPNGKITNSLISSLTMLLVGVVEGLPFCITLAIAYWRRTGMTFAQELSACVAMGSVTAICTDRTGGLTLEPLEVDKFLIGEAEITDESVIASHVGEAIRDGISSTLVLPQAFRSETDEPLLSWALFRFQSKLEALRRQSCTTILQVRELIDDDEERKGLLLMMTKNDYGGDTDMTTCMHCKGPATEILPRCSRYYNNEGILNDMNDHKRLEFNHIVEQMESTHLKVIAFAYKQTIAPTTIEENDLTLLGLVSLKMSIREDIKEAIKACKIAGVRIILVSKDDVETLVAIAQQFGILEDNPTAEEVITGHEFRNLKDDEERMKMVGRISVMGNSLPSDKHLLVKFLRKNGESLAVIGIGTNDVPALKAANVGLAMGSWSNNVVRASANIIMWDTNISIVLPMLRYGRFINNNIQNYIKLELTMLVSGLLIATITVAFTGNMPITTIQSSWVNMLVPLLGGLALLTEPPSEKLMEKPSEPNKEAVIITKAMLINIISQAISQASILVTFQFKGQAILGTNQKVNRTIIFNSFVLCQLFNQFNTREMVLKNLFRAMFWVAFGVTLVLQLIFIEIAHLLGGNSRLNWAQWCICFLIGLVPMAIDWAEKFIRFMIE</sequence>
<evidence type="ECO:0000256" key="5">
    <source>
        <dbReference type="ARBA" id="ARBA00022842"/>
    </source>
</evidence>
<feature type="transmembrane region" description="Helical" evidence="9">
    <location>
        <begin position="819"/>
        <end position="835"/>
    </location>
</feature>
<feature type="transmembrane region" description="Helical" evidence="9">
    <location>
        <begin position="791"/>
        <end position="813"/>
    </location>
</feature>
<dbReference type="Gramene" id="evm.model.02.2775">
    <property type="protein sequence ID" value="cds.evm.model.02.2775"/>
    <property type="gene ID" value="evm.TU.02.2775"/>
</dbReference>
<dbReference type="Pfam" id="PF00122">
    <property type="entry name" value="E1-E2_ATPase"/>
    <property type="match status" value="1"/>
</dbReference>
<dbReference type="SUPFAM" id="SSF81665">
    <property type="entry name" value="Calcium ATPase, transmembrane domain M"/>
    <property type="match status" value="1"/>
</dbReference>
<dbReference type="InterPro" id="IPR023298">
    <property type="entry name" value="ATPase_P-typ_TM_dom_sf"/>
</dbReference>
<evidence type="ECO:0000256" key="9">
    <source>
        <dbReference type="SAM" id="Phobius"/>
    </source>
</evidence>
<proteinExistence type="predicted"/>
<dbReference type="GO" id="GO:0005388">
    <property type="term" value="F:P-type calcium transporter activity"/>
    <property type="evidence" value="ECO:0007669"/>
    <property type="project" value="TreeGrafter"/>
</dbReference>
<dbReference type="SUPFAM" id="SSF56784">
    <property type="entry name" value="HAD-like"/>
    <property type="match status" value="1"/>
</dbReference>
<dbReference type="InterPro" id="IPR006068">
    <property type="entry name" value="ATPase_P-typ_cation-transptr_C"/>
</dbReference>
<feature type="transmembrane region" description="Helical" evidence="9">
    <location>
        <begin position="160"/>
        <end position="180"/>
    </location>
</feature>
<comment type="subcellular location">
    <subcellularLocation>
        <location evidence="1">Membrane</location>
    </subcellularLocation>
</comment>
<reference evidence="12" key="2">
    <citation type="submission" date="2021-03" db="UniProtKB">
        <authorList>
            <consortium name="EnsemblPlants"/>
        </authorList>
    </citation>
    <scope>IDENTIFICATION</scope>
</reference>
<evidence type="ECO:0000259" key="10">
    <source>
        <dbReference type="Pfam" id="PF00122"/>
    </source>
</evidence>